<protein>
    <submittedName>
        <fullName evidence="2">Uncharacterized protein</fullName>
    </submittedName>
</protein>
<proteinExistence type="predicted"/>
<organism evidence="2 3">
    <name type="scientific">Prevotella herbatica</name>
    <dbReference type="NCBI Taxonomy" id="2801997"/>
    <lineage>
        <taxon>Bacteria</taxon>
        <taxon>Pseudomonadati</taxon>
        <taxon>Bacteroidota</taxon>
        <taxon>Bacteroidia</taxon>
        <taxon>Bacteroidales</taxon>
        <taxon>Prevotellaceae</taxon>
        <taxon>Prevotella</taxon>
    </lineage>
</organism>
<keyword evidence="3" id="KW-1185">Reference proteome</keyword>
<evidence type="ECO:0000313" key="3">
    <source>
        <dbReference type="Proteomes" id="UP001319045"/>
    </source>
</evidence>
<feature type="transmembrane region" description="Helical" evidence="1">
    <location>
        <begin position="159"/>
        <end position="178"/>
    </location>
</feature>
<name>A0ABM7NZC3_9BACT</name>
<dbReference type="Proteomes" id="UP001319045">
    <property type="component" value="Chromosome"/>
</dbReference>
<feature type="transmembrane region" description="Helical" evidence="1">
    <location>
        <begin position="78"/>
        <end position="97"/>
    </location>
</feature>
<feature type="transmembrane region" description="Helical" evidence="1">
    <location>
        <begin position="12"/>
        <end position="29"/>
    </location>
</feature>
<feature type="transmembrane region" description="Helical" evidence="1">
    <location>
        <begin position="211"/>
        <end position="229"/>
    </location>
</feature>
<accession>A0ABM7NZC3</accession>
<dbReference type="EMBL" id="AP024484">
    <property type="protein sequence ID" value="BCS85882.1"/>
    <property type="molecule type" value="Genomic_DNA"/>
</dbReference>
<feature type="transmembrane region" description="Helical" evidence="1">
    <location>
        <begin position="184"/>
        <end position="204"/>
    </location>
</feature>
<keyword evidence="1" id="KW-0812">Transmembrane</keyword>
<keyword evidence="1" id="KW-1133">Transmembrane helix</keyword>
<feature type="transmembrane region" description="Helical" evidence="1">
    <location>
        <begin position="41"/>
        <end position="66"/>
    </location>
</feature>
<evidence type="ECO:0000313" key="2">
    <source>
        <dbReference type="EMBL" id="BCS85882.1"/>
    </source>
</evidence>
<sequence length="235" mass="26753">MASFLFPSIQGAIIEVAFIATCIFLFNAYQNPRGTGSVFYAFAMIGISSIFFVQILYYVPILWFILATNILALSTRTITASILGLIIPYWFVAGYYASTGNMQPFIDHFCELAKFGKLFDYSMITTHQTVTFIFIAILGITGIIHFLRNSYNDKIKTRMLYESFIAFEIATIVFTILQPQHFDFLLRILIISTAALIGHFITLTHTWITNIAFHLIIVITLLITAYNLWMPSLTF</sequence>
<gene>
    <name evidence="2" type="ORF">prwr041_17750</name>
</gene>
<keyword evidence="1" id="KW-0472">Membrane</keyword>
<reference evidence="2 3" key="1">
    <citation type="journal article" date="2022" name="Int. J. Syst. Evol. Microbiol.">
        <title>Prevotella herbatica sp. nov., a plant polysaccharide-decomposing anaerobic bacterium isolated from a methanogenic reactor.</title>
        <authorList>
            <person name="Uek A."/>
            <person name="Tonouchi A."/>
            <person name="Kaku N."/>
            <person name="Ueki K."/>
        </authorList>
    </citation>
    <scope>NUCLEOTIDE SEQUENCE [LARGE SCALE GENOMIC DNA]</scope>
    <source>
        <strain evidence="2 3">WR041</strain>
    </source>
</reference>
<evidence type="ECO:0000256" key="1">
    <source>
        <dbReference type="SAM" id="Phobius"/>
    </source>
</evidence>
<feature type="transmembrane region" description="Helical" evidence="1">
    <location>
        <begin position="129"/>
        <end position="147"/>
    </location>
</feature>